<keyword evidence="5" id="KW-1185">Reference proteome</keyword>
<dbReference type="Gene3D" id="3.30.70.100">
    <property type="match status" value="2"/>
</dbReference>
<reference evidence="4" key="1">
    <citation type="submission" date="2021-06" db="EMBL/GenBank/DDBJ databases">
        <authorList>
            <person name="Kallberg Y."/>
            <person name="Tangrot J."/>
            <person name="Rosling A."/>
        </authorList>
    </citation>
    <scope>NUCLEOTIDE SEQUENCE</scope>
    <source>
        <strain evidence="4">BR232B</strain>
    </source>
</reference>
<feature type="domain" description="NIPSNAP" evidence="3">
    <location>
        <begin position="114"/>
        <end position="206"/>
    </location>
</feature>
<feature type="domain" description="NIPSNAP" evidence="3">
    <location>
        <begin position="220"/>
        <end position="317"/>
    </location>
</feature>
<dbReference type="EMBL" id="CAJVPI010002270">
    <property type="protein sequence ID" value="CAG8639795.1"/>
    <property type="molecule type" value="Genomic_DNA"/>
</dbReference>
<evidence type="ECO:0000259" key="3">
    <source>
        <dbReference type="Pfam" id="PF07978"/>
    </source>
</evidence>
<dbReference type="PANTHER" id="PTHR21017:SF17">
    <property type="entry name" value="PROTEIN NIPSNAP"/>
    <property type="match status" value="1"/>
</dbReference>
<organism evidence="4 5">
    <name type="scientific">Paraglomus brasilianum</name>
    <dbReference type="NCBI Taxonomy" id="144538"/>
    <lineage>
        <taxon>Eukaryota</taxon>
        <taxon>Fungi</taxon>
        <taxon>Fungi incertae sedis</taxon>
        <taxon>Mucoromycota</taxon>
        <taxon>Glomeromycotina</taxon>
        <taxon>Glomeromycetes</taxon>
        <taxon>Paraglomerales</taxon>
        <taxon>Paraglomeraceae</taxon>
        <taxon>Paraglomus</taxon>
    </lineage>
</organism>
<dbReference type="GO" id="GO:0000423">
    <property type="term" value="P:mitophagy"/>
    <property type="evidence" value="ECO:0007669"/>
    <property type="project" value="UniProtKB-ARBA"/>
</dbReference>
<accession>A0A9N9DLN6</accession>
<dbReference type="FunFam" id="3.30.70.100:FF:000004">
    <property type="entry name" value="NIPSNAP family protein"/>
    <property type="match status" value="1"/>
</dbReference>
<dbReference type="Pfam" id="PF07978">
    <property type="entry name" value="NIPSNAP"/>
    <property type="match status" value="2"/>
</dbReference>
<dbReference type="InterPro" id="IPR051557">
    <property type="entry name" value="NipSnap_domain"/>
</dbReference>
<dbReference type="GO" id="GO:0005739">
    <property type="term" value="C:mitochondrion"/>
    <property type="evidence" value="ECO:0007669"/>
    <property type="project" value="TreeGrafter"/>
</dbReference>
<feature type="region of interest" description="Disordered" evidence="2">
    <location>
        <begin position="42"/>
        <end position="79"/>
    </location>
</feature>
<protein>
    <submittedName>
        <fullName evidence="4">10424_t:CDS:1</fullName>
    </submittedName>
</protein>
<evidence type="ECO:0000313" key="4">
    <source>
        <dbReference type="EMBL" id="CAG8639795.1"/>
    </source>
</evidence>
<sequence length="319" mass="37417">MALPRSHRILSFSSLFCNTRPSLSIYCRNSVLTFTRSYTTTNDAREEKAELEPTEKRSGIKRLFSSSSSVSNEQETSKPTSIISRVLRGDDSVEDTYSRLLARGKYVHELQKHRVKPEYIEDYIKLVSIHYPRIANNPENAVHLCGSWQADLGELDTFVHIWEYQGYTRYEQTQQKLGNDPEYIKFVKDLRPMLHSRNNQICLEFAFWVTSPPAEHGGIYELRSYQLRPGHLLEWESYWRKGLECRRQFCQPVGAWFSQLGKLNQVHHMWQYADLETRKSTREAAWNIDGWAETVYKTVRLVESMDAWILKPLPFSPLR</sequence>
<dbReference type="SUPFAM" id="SSF54909">
    <property type="entry name" value="Dimeric alpha+beta barrel"/>
    <property type="match status" value="2"/>
</dbReference>
<comment type="similarity">
    <text evidence="1">Belongs to the NipSnap family.</text>
</comment>
<gene>
    <name evidence="4" type="ORF">PBRASI_LOCUS9707</name>
</gene>
<dbReference type="OrthoDB" id="10262843at2759"/>
<dbReference type="InterPro" id="IPR011008">
    <property type="entry name" value="Dimeric_a/b-barrel"/>
</dbReference>
<evidence type="ECO:0000256" key="1">
    <source>
        <dbReference type="ARBA" id="ARBA00005291"/>
    </source>
</evidence>
<dbReference type="InterPro" id="IPR012577">
    <property type="entry name" value="NIPSNAP"/>
</dbReference>
<evidence type="ECO:0000313" key="5">
    <source>
        <dbReference type="Proteomes" id="UP000789739"/>
    </source>
</evidence>
<evidence type="ECO:0000256" key="2">
    <source>
        <dbReference type="SAM" id="MobiDB-lite"/>
    </source>
</evidence>
<dbReference type="PANTHER" id="PTHR21017">
    <property type="entry name" value="NIPSNAP-RELATED"/>
    <property type="match status" value="1"/>
</dbReference>
<name>A0A9N9DLN6_9GLOM</name>
<dbReference type="Proteomes" id="UP000789739">
    <property type="component" value="Unassembled WGS sequence"/>
</dbReference>
<feature type="compositionally biased region" description="Basic and acidic residues" evidence="2">
    <location>
        <begin position="43"/>
        <end position="58"/>
    </location>
</feature>
<proteinExistence type="inferred from homology"/>
<comment type="caution">
    <text evidence="4">The sequence shown here is derived from an EMBL/GenBank/DDBJ whole genome shotgun (WGS) entry which is preliminary data.</text>
</comment>
<dbReference type="AlphaFoldDB" id="A0A9N9DLN6"/>